<accession>A0A132BAD5</accession>
<evidence type="ECO:0000313" key="3">
    <source>
        <dbReference type="EMBL" id="KUJ08627.1"/>
    </source>
</evidence>
<feature type="compositionally biased region" description="Basic and acidic residues" evidence="1">
    <location>
        <begin position="156"/>
        <end position="174"/>
    </location>
</feature>
<reference evidence="3 4" key="1">
    <citation type="submission" date="2015-10" db="EMBL/GenBank/DDBJ databases">
        <title>Full genome of DAOMC 229536 Phialocephala scopiformis, a fungal endophyte of spruce producing the potent anti-insectan compound rugulosin.</title>
        <authorList>
            <consortium name="DOE Joint Genome Institute"/>
            <person name="Walker A.K."/>
            <person name="Frasz S.L."/>
            <person name="Seifert K.A."/>
            <person name="Miller J.D."/>
            <person name="Mondo S.J."/>
            <person name="Labutti K."/>
            <person name="Lipzen A."/>
            <person name="Dockter R."/>
            <person name="Kennedy M."/>
            <person name="Grigoriev I.V."/>
            <person name="Spatafora J.W."/>
        </authorList>
    </citation>
    <scope>NUCLEOTIDE SEQUENCE [LARGE SCALE GENOMIC DNA]</scope>
    <source>
        <strain evidence="3 4">CBS 120377</strain>
    </source>
</reference>
<keyword evidence="4" id="KW-1185">Reference proteome</keyword>
<feature type="chain" id="PRO_5007288068" evidence="2">
    <location>
        <begin position="18"/>
        <end position="214"/>
    </location>
</feature>
<dbReference type="InParanoid" id="A0A132BAD5"/>
<dbReference type="EMBL" id="KQ947435">
    <property type="protein sequence ID" value="KUJ08627.1"/>
    <property type="molecule type" value="Genomic_DNA"/>
</dbReference>
<organism evidence="3 4">
    <name type="scientific">Mollisia scopiformis</name>
    <name type="common">Conifer needle endophyte fungus</name>
    <name type="synonym">Phialocephala scopiformis</name>
    <dbReference type="NCBI Taxonomy" id="149040"/>
    <lineage>
        <taxon>Eukaryota</taxon>
        <taxon>Fungi</taxon>
        <taxon>Dikarya</taxon>
        <taxon>Ascomycota</taxon>
        <taxon>Pezizomycotina</taxon>
        <taxon>Leotiomycetes</taxon>
        <taxon>Helotiales</taxon>
        <taxon>Mollisiaceae</taxon>
        <taxon>Mollisia</taxon>
    </lineage>
</organism>
<feature type="region of interest" description="Disordered" evidence="1">
    <location>
        <begin position="47"/>
        <end position="68"/>
    </location>
</feature>
<dbReference type="Proteomes" id="UP000070700">
    <property type="component" value="Unassembled WGS sequence"/>
</dbReference>
<evidence type="ECO:0000256" key="1">
    <source>
        <dbReference type="SAM" id="MobiDB-lite"/>
    </source>
</evidence>
<dbReference type="OrthoDB" id="10640585at2759"/>
<dbReference type="RefSeq" id="XP_018062982.1">
    <property type="nucleotide sequence ID" value="XM_018221649.1"/>
</dbReference>
<keyword evidence="2" id="KW-0732">Signal</keyword>
<protein>
    <submittedName>
        <fullName evidence="3">Uncharacterized protein</fullName>
    </submittedName>
</protein>
<feature type="region of interest" description="Disordered" evidence="1">
    <location>
        <begin position="153"/>
        <end position="182"/>
    </location>
</feature>
<dbReference type="KEGG" id="psco:LY89DRAFT_764848"/>
<gene>
    <name evidence="3" type="ORF">LY89DRAFT_764848</name>
</gene>
<evidence type="ECO:0000256" key="2">
    <source>
        <dbReference type="SAM" id="SignalP"/>
    </source>
</evidence>
<dbReference type="AlphaFoldDB" id="A0A132BAD5"/>
<sequence>MHHHIILLLTLTTLSLSLPHSLPTHHTQTSKLTFRRSSIHFPSSFRSLLPSSSHPQKQKKDEQAGTTATTLTKPFSFTIWNILHHPESTVDGTSVGEPGEGQPTLAELSIFVGGDVHGEKMVKTKKRGIWGFLKGREEVVERKKITGKGMFKRKLKGEGDDTKYREKNPHSDGHKHGHKVSDTQAVAAPTAPLRVSMEHFTSFFWNGEGGGGGN</sequence>
<proteinExistence type="predicted"/>
<dbReference type="GeneID" id="28831375"/>
<evidence type="ECO:0000313" key="4">
    <source>
        <dbReference type="Proteomes" id="UP000070700"/>
    </source>
</evidence>
<feature type="signal peptide" evidence="2">
    <location>
        <begin position="1"/>
        <end position="17"/>
    </location>
</feature>
<name>A0A132BAD5_MOLSC</name>